<evidence type="ECO:0000259" key="5">
    <source>
        <dbReference type="PROSITE" id="PS50109"/>
    </source>
</evidence>
<dbReference type="PATRIC" id="fig|1391654.3.peg.11170"/>
<dbReference type="Pfam" id="PF02518">
    <property type="entry name" value="HATPase_c"/>
    <property type="match status" value="1"/>
</dbReference>
<keyword evidence="6" id="KW-0418">Kinase</keyword>
<dbReference type="SMART" id="SM00220">
    <property type="entry name" value="S_TKc"/>
    <property type="match status" value="1"/>
</dbReference>
<dbReference type="SUPFAM" id="SSF56112">
    <property type="entry name" value="Protein kinase-like (PK-like)"/>
    <property type="match status" value="1"/>
</dbReference>
<dbReference type="InterPro" id="IPR008271">
    <property type="entry name" value="Ser/Thr_kinase_AS"/>
</dbReference>
<gene>
    <name evidence="6" type="ORF">AKJ09_11014</name>
</gene>
<dbReference type="InterPro" id="IPR041664">
    <property type="entry name" value="AAA_16"/>
</dbReference>
<evidence type="ECO:0000313" key="7">
    <source>
        <dbReference type="Proteomes" id="UP000064967"/>
    </source>
</evidence>
<dbReference type="Pfam" id="PF01590">
    <property type="entry name" value="GAF"/>
    <property type="match status" value="2"/>
</dbReference>
<dbReference type="InterPro" id="IPR003661">
    <property type="entry name" value="HisK_dim/P_dom"/>
</dbReference>
<dbReference type="CDD" id="cd00075">
    <property type="entry name" value="HATPase"/>
    <property type="match status" value="1"/>
</dbReference>
<dbReference type="Gene3D" id="1.10.510.10">
    <property type="entry name" value="Transferase(Phosphotransferase) domain 1"/>
    <property type="match status" value="1"/>
</dbReference>
<dbReference type="GO" id="GO:0005524">
    <property type="term" value="F:ATP binding"/>
    <property type="evidence" value="ECO:0007669"/>
    <property type="project" value="InterPro"/>
</dbReference>
<evidence type="ECO:0000256" key="3">
    <source>
        <dbReference type="ARBA" id="ARBA00022553"/>
    </source>
</evidence>
<dbReference type="CDD" id="cd00082">
    <property type="entry name" value="HisKA"/>
    <property type="match status" value="1"/>
</dbReference>
<evidence type="ECO:0000256" key="2">
    <source>
        <dbReference type="ARBA" id="ARBA00012438"/>
    </source>
</evidence>
<dbReference type="Gene3D" id="3.40.50.300">
    <property type="entry name" value="P-loop containing nucleotide triphosphate hydrolases"/>
    <property type="match status" value="1"/>
</dbReference>
<dbReference type="STRING" id="1391654.AKJ09_11014"/>
<dbReference type="InterPro" id="IPR005467">
    <property type="entry name" value="His_kinase_dom"/>
</dbReference>
<dbReference type="PROSITE" id="PS00108">
    <property type="entry name" value="PROTEIN_KINASE_ST"/>
    <property type="match status" value="1"/>
</dbReference>
<dbReference type="InterPro" id="IPR027417">
    <property type="entry name" value="P-loop_NTPase"/>
</dbReference>
<keyword evidence="7" id="KW-1185">Reference proteome</keyword>
<dbReference type="Gene3D" id="3.30.565.10">
    <property type="entry name" value="Histidine kinase-like ATPase, C-terminal domain"/>
    <property type="match status" value="1"/>
</dbReference>
<keyword evidence="6" id="KW-0808">Transferase</keyword>
<dbReference type="CDD" id="cd14014">
    <property type="entry name" value="STKc_PknB_like"/>
    <property type="match status" value="1"/>
</dbReference>
<dbReference type="PANTHER" id="PTHR43642">
    <property type="entry name" value="HYBRID SIGNAL TRANSDUCTION HISTIDINE KINASE G"/>
    <property type="match status" value="1"/>
</dbReference>
<dbReference type="GO" id="GO:0000155">
    <property type="term" value="F:phosphorelay sensor kinase activity"/>
    <property type="evidence" value="ECO:0007669"/>
    <property type="project" value="InterPro"/>
</dbReference>
<dbReference type="EC" id="2.7.13.3" evidence="2"/>
<dbReference type="Pfam" id="PF00512">
    <property type="entry name" value="HisKA"/>
    <property type="match status" value="1"/>
</dbReference>
<feature type="domain" description="Histidine kinase" evidence="5">
    <location>
        <begin position="1671"/>
        <end position="1889"/>
    </location>
</feature>
<dbReference type="InterPro" id="IPR053159">
    <property type="entry name" value="Hybrid_Histidine_Kinase"/>
</dbReference>
<evidence type="ECO:0000313" key="6">
    <source>
        <dbReference type="EMBL" id="AKV04351.1"/>
    </source>
</evidence>
<dbReference type="SUPFAM" id="SSF52540">
    <property type="entry name" value="P-loop containing nucleoside triphosphate hydrolases"/>
    <property type="match status" value="1"/>
</dbReference>
<name>A0A0K1QF05_9BACT</name>
<dbReference type="Pfam" id="PF13191">
    <property type="entry name" value="AAA_16"/>
    <property type="match status" value="1"/>
</dbReference>
<protein>
    <recommendedName>
        <fullName evidence="2">histidine kinase</fullName>
        <ecNumber evidence="2">2.7.13.3</ecNumber>
    </recommendedName>
</protein>
<dbReference type="KEGG" id="llu:AKJ09_11014"/>
<dbReference type="InterPro" id="IPR003594">
    <property type="entry name" value="HATPase_dom"/>
</dbReference>
<sequence length="1901" mass="209839">MNGHVFGTVPMPERYTIAERLSVGGTAAFYRATRNSDRRPVVLKVLDPQRSRPIDLEQMKHEYELGKLFDSQAVIKPLALETYEGMPALVLEDFRGCSLDRLLGAATGPMGIEQFLLLASRIVAAVAELHRKDVVHKDLKPSNIFVNSETGEVKIADLGVAARLPRQHVAVQLPGRIEGSLPYLSPEQAGRMNRPVDSRSDLYTLGVTFYEMLTAQLPFSAKDPLEWVHCHVARAPRPPRELVPEIPPVLSNIVLKLLAKMGEDRYQTARGLQHDLERCLRSFRRYGELSACPLGENDISDRFEVVPKLYGREAQVAELRGAFDTVVQTGTPELVLVSGYSGIGKSALVRELYRPIVRQNGFFASGKFDQYKRDIPYSTFAQAFAELVEQILTQSEAQLAAWRTKLLSALGSNAQVIIDVIPQVALIIGPQPPVAVLPPLEAQNRFHIVFRQFIGVFARKEHPLALFLDDLQWIDSGSLELIEHVMSHQHSMHLLLLGAYRDNEIGPSHPLVLGLDKIRKDGGIVRDIVLTPLLVEHIVQFVADTLRCSLARAAPLAHLVHEKTSGNPFFAIQFLTTLYQEGLVTFDWSLAEWGWDLEKIHQKGFTDNVLELMARKLRRLGPAAQDALKLAACVGNTTDLRTLAVISKQSESDTERDLSVAVQEGLMLQTGRVYTFLHDRVQQAAYALIADDEKRQAHLEIGRLLLASLAVEVEENVFDVVSQLNHGIELITDEREKDTLARLNLVAGKKAKSAIAYSSARNFLAVATSLLTEDAWEAGYDLAFSAYMERAECEYLSGSFESAESMFDLLSGKAKSDFDQARIYELRLKLYQVAGKYDDAVAIALRALRLFGVEVPDDDDVLREATRAAADAVKVNLAGRAISDLADGAEATDPRIRAIIGLLANVAPPAYIGSRPQIFPFIILELVNYSLKYGQTSESCMGYSAYGVMLVSLFDDPSSAYAFSEMSIRLNQKLGDISRRGTVLHLHGDHINFWVNPIATDFPILERGFLACLDAGDLVFASFIAFEIVWQAVERGDTVDDALALSRKYAAFAHESRNEAVHQTIRIEQQFLACLKGGTRGATTFDDETFDEKSALDVIKGAAFGCGVVFFHTMKLIAAFLAEDDKAASYHAAEAKRTLAAAMAMPMEATFYYFDALLLARRYTNAGEEERREFLETLRTHQKKLAFWATNSPENFRTKHALVSAEIARVTGDELEAERRYEEAIRTARASGFPHWEALANELAGRFHQARGMDIVAKAYVQEAMHAYARWGADAKVTALGRRYPHLKDSGVVAPAATFIARPEQLDLLSVVKASQTISGVIVQDELVHTLLRVVLEEGGARRARLMLSRRGELELVAEASADAPETSGIDGDGPRMPASVVAYVQRTQERVVLDDATISAGPFSGDEYFARARPRSVLCVPIRRQAETIALLYLENDLVPGAFTPERLLALELLAAQAAISLENALLLEREHEGRLEAESARHRALMLAEATSLMSATSDYGGVFNALTQLCVRSFADWAVIDLVQGDRVERLAGAHHDPAKEPLLRELMERYPIRAGARAPAASVLQTGMPLALPDIDREQVRDFAVDDNHIDLVEQLGTRSAIVVPLIARDVPLGALTLSSARPHRFEPADVDLAVELGRRAALALDNARLLHDTQWALHLREEFLDVASHELRTPATALRLMTESLLRSAATGRSVSPEMLERSLHRIMNKAVQLETLSGEMLDVRRIDKGSFEIHVVEVDLDALVRTVVGRLATALSYAQCSVSIASDGPVIGHWDPSRLEEAIVNLLSNAMKFGARRPIEIRIGKTEGVARLAIKDHGIGIEPSQLPYVFERFERGVPLAHYGGLGLGLYIARWIVRAHGGTIDVESTPGKGASFIIELPRFHHATSTSSSANAS</sequence>
<dbReference type="SMART" id="SM00387">
    <property type="entry name" value="HATPase_c"/>
    <property type="match status" value="1"/>
</dbReference>
<dbReference type="Gene3D" id="3.30.200.20">
    <property type="entry name" value="Phosphorylase Kinase, domain 1"/>
    <property type="match status" value="1"/>
</dbReference>
<dbReference type="SUPFAM" id="SSF55781">
    <property type="entry name" value="GAF domain-like"/>
    <property type="match status" value="2"/>
</dbReference>
<dbReference type="InterPro" id="IPR029016">
    <property type="entry name" value="GAF-like_dom_sf"/>
</dbReference>
<evidence type="ECO:0000256" key="1">
    <source>
        <dbReference type="ARBA" id="ARBA00000085"/>
    </source>
</evidence>
<dbReference type="SUPFAM" id="SSF47384">
    <property type="entry name" value="Homodimeric domain of signal transducing histidine kinase"/>
    <property type="match status" value="1"/>
</dbReference>
<dbReference type="InterPro" id="IPR036890">
    <property type="entry name" value="HATPase_C_sf"/>
</dbReference>
<dbReference type="Pfam" id="PF00069">
    <property type="entry name" value="Pkinase"/>
    <property type="match status" value="1"/>
</dbReference>
<feature type="domain" description="Protein kinase" evidence="4">
    <location>
        <begin position="15"/>
        <end position="277"/>
    </location>
</feature>
<organism evidence="6 7">
    <name type="scientific">Labilithrix luteola</name>
    <dbReference type="NCBI Taxonomy" id="1391654"/>
    <lineage>
        <taxon>Bacteria</taxon>
        <taxon>Pseudomonadati</taxon>
        <taxon>Myxococcota</taxon>
        <taxon>Polyangia</taxon>
        <taxon>Polyangiales</taxon>
        <taxon>Labilitrichaceae</taxon>
        <taxon>Labilithrix</taxon>
    </lineage>
</organism>
<comment type="catalytic activity">
    <reaction evidence="1">
        <text>ATP + protein L-histidine = ADP + protein N-phospho-L-histidine.</text>
        <dbReference type="EC" id="2.7.13.3"/>
    </reaction>
</comment>
<dbReference type="EMBL" id="CP012333">
    <property type="protein sequence ID" value="AKV04351.1"/>
    <property type="molecule type" value="Genomic_DNA"/>
</dbReference>
<dbReference type="Gene3D" id="1.10.287.130">
    <property type="match status" value="1"/>
</dbReference>
<evidence type="ECO:0000259" key="4">
    <source>
        <dbReference type="PROSITE" id="PS50011"/>
    </source>
</evidence>
<reference evidence="6 7" key="1">
    <citation type="submission" date="2015-08" db="EMBL/GenBank/DDBJ databases">
        <authorList>
            <person name="Babu N.S."/>
            <person name="Beckwith C.J."/>
            <person name="Beseler K.G."/>
            <person name="Brison A."/>
            <person name="Carone J.V."/>
            <person name="Caskin T.P."/>
            <person name="Diamond M."/>
            <person name="Durham M.E."/>
            <person name="Foxe J.M."/>
            <person name="Go M."/>
            <person name="Henderson B.A."/>
            <person name="Jones I.B."/>
            <person name="McGettigan J.A."/>
            <person name="Micheletti S.J."/>
            <person name="Nasrallah M.E."/>
            <person name="Ortiz D."/>
            <person name="Piller C.R."/>
            <person name="Privatt S.R."/>
            <person name="Schneider S.L."/>
            <person name="Sharp S."/>
            <person name="Smith T.C."/>
            <person name="Stanton J.D."/>
            <person name="Ullery H.E."/>
            <person name="Wilson R.J."/>
            <person name="Serrano M.G."/>
            <person name="Buck G."/>
            <person name="Lee V."/>
            <person name="Wang Y."/>
            <person name="Carvalho R."/>
            <person name="Voegtly L."/>
            <person name="Shi R."/>
            <person name="Duckworth R."/>
            <person name="Johnson A."/>
            <person name="Loviza R."/>
            <person name="Walstead R."/>
            <person name="Shah Z."/>
            <person name="Kiflezghi M."/>
            <person name="Wade K."/>
            <person name="Ball S.L."/>
            <person name="Bradley K.W."/>
            <person name="Asai D.J."/>
            <person name="Bowman C.A."/>
            <person name="Russell D.A."/>
            <person name="Pope W.H."/>
            <person name="Jacobs-Sera D."/>
            <person name="Hendrix R.W."/>
            <person name="Hatfull G.F."/>
        </authorList>
    </citation>
    <scope>NUCLEOTIDE SEQUENCE [LARGE SCALE GENOMIC DNA]</scope>
    <source>
        <strain evidence="6 7">DSM 27648</strain>
    </source>
</reference>
<dbReference type="Gene3D" id="3.30.450.40">
    <property type="match status" value="2"/>
</dbReference>
<dbReference type="PANTHER" id="PTHR43642:SF1">
    <property type="entry name" value="HYBRID SIGNAL TRANSDUCTION HISTIDINE KINASE G"/>
    <property type="match status" value="1"/>
</dbReference>
<accession>A0A0K1QF05</accession>
<dbReference type="SMART" id="SM00388">
    <property type="entry name" value="HisKA"/>
    <property type="match status" value="1"/>
</dbReference>
<dbReference type="InterPro" id="IPR011009">
    <property type="entry name" value="Kinase-like_dom_sf"/>
</dbReference>
<proteinExistence type="predicted"/>
<dbReference type="OrthoDB" id="5521237at2"/>
<dbReference type="PROSITE" id="PS50011">
    <property type="entry name" value="PROTEIN_KINASE_DOM"/>
    <property type="match status" value="1"/>
</dbReference>
<dbReference type="InterPro" id="IPR000719">
    <property type="entry name" value="Prot_kinase_dom"/>
</dbReference>
<dbReference type="SUPFAM" id="SSF55874">
    <property type="entry name" value="ATPase domain of HSP90 chaperone/DNA topoisomerase II/histidine kinase"/>
    <property type="match status" value="1"/>
</dbReference>
<dbReference type="PRINTS" id="PR00344">
    <property type="entry name" value="BCTRLSENSOR"/>
</dbReference>
<dbReference type="InterPro" id="IPR003018">
    <property type="entry name" value="GAF"/>
</dbReference>
<dbReference type="PROSITE" id="PS50109">
    <property type="entry name" value="HIS_KIN"/>
    <property type="match status" value="1"/>
</dbReference>
<dbReference type="Proteomes" id="UP000064967">
    <property type="component" value="Chromosome"/>
</dbReference>
<dbReference type="InterPro" id="IPR036097">
    <property type="entry name" value="HisK_dim/P_sf"/>
</dbReference>
<dbReference type="Pfam" id="PF25503">
    <property type="entry name" value="TPR_CHK1"/>
    <property type="match status" value="1"/>
</dbReference>
<dbReference type="SMART" id="SM00065">
    <property type="entry name" value="GAF"/>
    <property type="match status" value="2"/>
</dbReference>
<dbReference type="InterPro" id="IPR004358">
    <property type="entry name" value="Sig_transdc_His_kin-like_C"/>
</dbReference>
<keyword evidence="3" id="KW-0597">Phosphoprotein</keyword>